<dbReference type="GO" id="GO:0005507">
    <property type="term" value="F:copper ion binding"/>
    <property type="evidence" value="ECO:0007669"/>
    <property type="project" value="InterPro"/>
</dbReference>
<evidence type="ECO:0000256" key="1">
    <source>
        <dbReference type="ARBA" id="ARBA00004496"/>
    </source>
</evidence>
<dbReference type="GO" id="GO:0003677">
    <property type="term" value="F:DNA binding"/>
    <property type="evidence" value="ECO:0007669"/>
    <property type="project" value="UniProtKB-KW"/>
</dbReference>
<evidence type="ECO:0000256" key="7">
    <source>
        <dbReference type="ARBA" id="ARBA00023015"/>
    </source>
</evidence>
<protein>
    <recommendedName>
        <fullName evidence="3">HTH-type transcriptional regulator CueR</fullName>
    </recommendedName>
    <alternativeName>
        <fullName evidence="12">Copper efflux regulator</fullName>
    </alternativeName>
    <alternativeName>
        <fullName evidence="11">Copper export regulator</fullName>
    </alternativeName>
</protein>
<dbReference type="RefSeq" id="WP_075710303.1">
    <property type="nucleotide sequence ID" value="NZ_AP019655.1"/>
</dbReference>
<evidence type="ECO:0000256" key="3">
    <source>
        <dbReference type="ARBA" id="ARBA00017250"/>
    </source>
</evidence>
<dbReference type="InterPro" id="IPR047057">
    <property type="entry name" value="MerR_fam"/>
</dbReference>
<dbReference type="NCBIfam" id="TIGR02044">
    <property type="entry name" value="CueR"/>
    <property type="match status" value="1"/>
</dbReference>
<proteinExistence type="predicted"/>
<evidence type="ECO:0000313" key="14">
    <source>
        <dbReference type="EMBL" id="OLQ86370.1"/>
    </source>
</evidence>
<evidence type="ECO:0000256" key="9">
    <source>
        <dbReference type="ARBA" id="ARBA00023159"/>
    </source>
</evidence>
<evidence type="ECO:0000256" key="12">
    <source>
        <dbReference type="ARBA" id="ARBA00032335"/>
    </source>
</evidence>
<dbReference type="Proteomes" id="UP000186313">
    <property type="component" value="Unassembled WGS sequence"/>
</dbReference>
<dbReference type="Pfam" id="PF13411">
    <property type="entry name" value="MerR_1"/>
    <property type="match status" value="1"/>
</dbReference>
<evidence type="ECO:0000313" key="15">
    <source>
        <dbReference type="EMBL" id="OLQ91222.1"/>
    </source>
</evidence>
<keyword evidence="10" id="KW-0804">Transcription</keyword>
<dbReference type="CDD" id="cd01108">
    <property type="entry name" value="HTH_CueR"/>
    <property type="match status" value="1"/>
</dbReference>
<dbReference type="GO" id="GO:0005737">
    <property type="term" value="C:cytoplasm"/>
    <property type="evidence" value="ECO:0007669"/>
    <property type="project" value="UniProtKB-SubCell"/>
</dbReference>
<dbReference type="PRINTS" id="PR00040">
    <property type="entry name" value="HTHMERR"/>
</dbReference>
<keyword evidence="4" id="KW-0963">Cytoplasm</keyword>
<reference evidence="16 17" key="1">
    <citation type="submission" date="2016-09" db="EMBL/GenBank/DDBJ databases">
        <title>Genomic Taxonomy of the Vibrionaceae.</title>
        <authorList>
            <person name="Gonzalez-Castillo A."/>
            <person name="Gomez-Gil B."/>
            <person name="Enciso-Ibarra K."/>
        </authorList>
    </citation>
    <scope>NUCLEOTIDE SEQUENCE [LARGE SCALE GENOMIC DNA]</scope>
    <source>
        <strain evidence="15 16">CAIM 1902</strain>
        <strain evidence="14 17">CAIM 703</strain>
    </source>
</reference>
<dbReference type="STRING" id="1381081.BIY22_12040"/>
<keyword evidence="16" id="KW-1185">Reference proteome</keyword>
<evidence type="ECO:0000256" key="8">
    <source>
        <dbReference type="ARBA" id="ARBA00023125"/>
    </source>
</evidence>
<sequence>MNIGEIATLTGLSSKSIRLYEDKGIITPPHRSASGYREYSTQHLQELNLVSRAKNAGFSLAECKEFVQLAHNPERKSSEVKAKAQEKLHEVEIKIKQLQEIERQLKQWIHACPGDSNSQCPIIEDLTK</sequence>
<dbReference type="Gene3D" id="1.10.1660.10">
    <property type="match status" value="1"/>
</dbReference>
<name>A0A1Q9HB23_9VIBR</name>
<keyword evidence="8" id="KW-0238">DNA-binding</keyword>
<dbReference type="GO" id="GO:0003700">
    <property type="term" value="F:DNA-binding transcription factor activity"/>
    <property type="evidence" value="ECO:0007669"/>
    <property type="project" value="InterPro"/>
</dbReference>
<evidence type="ECO:0000259" key="13">
    <source>
        <dbReference type="PROSITE" id="PS50937"/>
    </source>
</evidence>
<evidence type="ECO:0000256" key="2">
    <source>
        <dbReference type="ARBA" id="ARBA00011738"/>
    </source>
</evidence>
<accession>A0A1Q9HB23</accession>
<dbReference type="EMBL" id="MJMJ01000043">
    <property type="protein sequence ID" value="OLQ86370.1"/>
    <property type="molecule type" value="Genomic_DNA"/>
</dbReference>
<evidence type="ECO:0000313" key="17">
    <source>
        <dbReference type="Proteomes" id="UP000186313"/>
    </source>
</evidence>
<dbReference type="SUPFAM" id="SSF46955">
    <property type="entry name" value="Putative DNA-binding domain"/>
    <property type="match status" value="1"/>
</dbReference>
<dbReference type="PROSITE" id="PS00552">
    <property type="entry name" value="HTH_MERR_1"/>
    <property type="match status" value="1"/>
</dbReference>
<organism evidence="14 17">
    <name type="scientific">Vibrio panuliri</name>
    <dbReference type="NCBI Taxonomy" id="1381081"/>
    <lineage>
        <taxon>Bacteria</taxon>
        <taxon>Pseudomonadati</taxon>
        <taxon>Pseudomonadota</taxon>
        <taxon>Gammaproteobacteria</taxon>
        <taxon>Vibrionales</taxon>
        <taxon>Vibrionaceae</taxon>
        <taxon>Vibrio</taxon>
    </lineage>
</organism>
<evidence type="ECO:0000256" key="4">
    <source>
        <dbReference type="ARBA" id="ARBA00022490"/>
    </source>
</evidence>
<dbReference type="GO" id="GO:0045893">
    <property type="term" value="P:positive regulation of DNA-templated transcription"/>
    <property type="evidence" value="ECO:0007669"/>
    <property type="project" value="InterPro"/>
</dbReference>
<dbReference type="AlphaFoldDB" id="A0A1Q9HB23"/>
<dbReference type="SMART" id="SM00422">
    <property type="entry name" value="HTH_MERR"/>
    <property type="match status" value="1"/>
</dbReference>
<dbReference type="PROSITE" id="PS50937">
    <property type="entry name" value="HTH_MERR_2"/>
    <property type="match status" value="1"/>
</dbReference>
<comment type="caution">
    <text evidence="14">The sequence shown here is derived from an EMBL/GenBank/DDBJ whole genome shotgun (WGS) entry which is preliminary data.</text>
</comment>
<dbReference type="InterPro" id="IPR009061">
    <property type="entry name" value="DNA-bd_dom_put_sf"/>
</dbReference>
<dbReference type="OrthoDB" id="9802039at2"/>
<gene>
    <name evidence="15" type="ORF">BIY20_09825</name>
    <name evidence="14" type="ORF">BIY22_12040</name>
</gene>
<evidence type="ECO:0000256" key="5">
    <source>
        <dbReference type="ARBA" id="ARBA00022723"/>
    </source>
</evidence>
<dbReference type="Proteomes" id="UP000186039">
    <property type="component" value="Unassembled WGS sequence"/>
</dbReference>
<keyword evidence="9" id="KW-0010">Activator</keyword>
<evidence type="ECO:0000256" key="11">
    <source>
        <dbReference type="ARBA" id="ARBA00031472"/>
    </source>
</evidence>
<dbReference type="EMBL" id="MJMH01000174">
    <property type="protein sequence ID" value="OLQ91222.1"/>
    <property type="molecule type" value="Genomic_DNA"/>
</dbReference>
<dbReference type="InterPro" id="IPR000551">
    <property type="entry name" value="MerR-type_HTH_dom"/>
</dbReference>
<feature type="domain" description="HTH merR-type" evidence="13">
    <location>
        <begin position="1"/>
        <end position="69"/>
    </location>
</feature>
<dbReference type="InterPro" id="IPR011789">
    <property type="entry name" value="CueR"/>
</dbReference>
<keyword evidence="7" id="KW-0805">Transcription regulation</keyword>
<dbReference type="PANTHER" id="PTHR30204">
    <property type="entry name" value="REDOX-CYCLING DRUG-SENSING TRANSCRIPTIONAL ACTIVATOR SOXR"/>
    <property type="match status" value="1"/>
</dbReference>
<dbReference type="PANTHER" id="PTHR30204:SF16">
    <property type="entry name" value="HTH-TYPE TRANSCRIPTIONAL REGULATOR CUER"/>
    <property type="match status" value="1"/>
</dbReference>
<comment type="subcellular location">
    <subcellularLocation>
        <location evidence="1">Cytoplasm</location>
    </subcellularLocation>
</comment>
<keyword evidence="6" id="KW-0186">Copper</keyword>
<evidence type="ECO:0000256" key="6">
    <source>
        <dbReference type="ARBA" id="ARBA00023008"/>
    </source>
</evidence>
<keyword evidence="5" id="KW-0479">Metal-binding</keyword>
<evidence type="ECO:0000256" key="10">
    <source>
        <dbReference type="ARBA" id="ARBA00023163"/>
    </source>
</evidence>
<evidence type="ECO:0000313" key="16">
    <source>
        <dbReference type="Proteomes" id="UP000186039"/>
    </source>
</evidence>
<comment type="subunit">
    <text evidence="2">Homodimer.</text>
</comment>